<dbReference type="Proteomes" id="UP001266305">
    <property type="component" value="Unassembled WGS sequence"/>
</dbReference>
<organism evidence="2 3">
    <name type="scientific">Saguinus oedipus</name>
    <name type="common">Cotton-top tamarin</name>
    <name type="synonym">Oedipomidas oedipus</name>
    <dbReference type="NCBI Taxonomy" id="9490"/>
    <lineage>
        <taxon>Eukaryota</taxon>
        <taxon>Metazoa</taxon>
        <taxon>Chordata</taxon>
        <taxon>Craniata</taxon>
        <taxon>Vertebrata</taxon>
        <taxon>Euteleostomi</taxon>
        <taxon>Mammalia</taxon>
        <taxon>Eutheria</taxon>
        <taxon>Euarchontoglires</taxon>
        <taxon>Primates</taxon>
        <taxon>Haplorrhini</taxon>
        <taxon>Platyrrhini</taxon>
        <taxon>Cebidae</taxon>
        <taxon>Callitrichinae</taxon>
        <taxon>Saguinus</taxon>
    </lineage>
</organism>
<comment type="caution">
    <text evidence="2">The sequence shown here is derived from an EMBL/GenBank/DDBJ whole genome shotgun (WGS) entry which is preliminary data.</text>
</comment>
<evidence type="ECO:0000313" key="2">
    <source>
        <dbReference type="EMBL" id="KAK2087631.1"/>
    </source>
</evidence>
<gene>
    <name evidence="2" type="ORF">P7K49_033538</name>
</gene>
<evidence type="ECO:0000256" key="1">
    <source>
        <dbReference type="SAM" id="MobiDB-lite"/>
    </source>
</evidence>
<protein>
    <submittedName>
        <fullName evidence="2">Uncharacterized protein</fullName>
    </submittedName>
</protein>
<feature type="region of interest" description="Disordered" evidence="1">
    <location>
        <begin position="163"/>
        <end position="186"/>
    </location>
</feature>
<keyword evidence="3" id="KW-1185">Reference proteome</keyword>
<proteinExistence type="predicted"/>
<sequence length="186" mass="19906">MAECKACTCMGADSIRASPCRAVPCRASGGFQKGLRVPAWHLPAHGKDSLVTRSPPGLLSLPRYPTQGILPLFGGDVSSSIASPVRCTPHPVDYEPVPPDIQIAPRPNVLVSLGAATSRVRLPLSQGNWCPQTVAEARPEDRGPGPSWLKQRKLYELCRGEGRPGSVALASSPNPEEEEMGQPRRL</sequence>
<reference evidence="2 3" key="1">
    <citation type="submission" date="2023-05" db="EMBL/GenBank/DDBJ databases">
        <title>B98-5 Cell Line De Novo Hybrid Assembly: An Optical Mapping Approach.</title>
        <authorList>
            <person name="Kananen K."/>
            <person name="Auerbach J.A."/>
            <person name="Kautto E."/>
            <person name="Blachly J.S."/>
        </authorList>
    </citation>
    <scope>NUCLEOTIDE SEQUENCE [LARGE SCALE GENOMIC DNA]</scope>
    <source>
        <strain evidence="2">B95-8</strain>
        <tissue evidence="2">Cell line</tissue>
    </source>
</reference>
<dbReference type="EMBL" id="JASSZA010000019">
    <property type="protein sequence ID" value="KAK2087631.1"/>
    <property type="molecule type" value="Genomic_DNA"/>
</dbReference>
<name>A0ABQ9TS79_SAGOE</name>
<accession>A0ABQ9TS79</accession>
<evidence type="ECO:0000313" key="3">
    <source>
        <dbReference type="Proteomes" id="UP001266305"/>
    </source>
</evidence>